<sequence length="212" mass="24116">MQNEGYVIEDVVTGGSHPFRERPIPATSRLAESSDIHRRLQDLAPRAAELRRQELVRDWADEKYAQAARGESELLRELADYGMAWRDVARLVGVSVPAVQKWRRGAGMTGENRLRLAGVVALLRCLERKMINAPVSWLEMPVLSDVSVTAMDMLAVDRVDLVLELATDDPILGHDRTRVLDEFEPRWRETRVDDKFEVFEASDGLLSIRPRQ</sequence>
<gene>
    <name evidence="1" type="ORF">Ccel01_13220</name>
</gene>
<name>A0AAV5P8V7_CELCE</name>
<proteinExistence type="predicted"/>
<organism evidence="1 2">
    <name type="scientific">Cellulosimicrobium cellulans</name>
    <name type="common">Arthrobacter luteus</name>
    <dbReference type="NCBI Taxonomy" id="1710"/>
    <lineage>
        <taxon>Bacteria</taxon>
        <taxon>Bacillati</taxon>
        <taxon>Actinomycetota</taxon>
        <taxon>Actinomycetes</taxon>
        <taxon>Micrococcales</taxon>
        <taxon>Promicromonosporaceae</taxon>
        <taxon>Cellulosimicrobium</taxon>
    </lineage>
</organism>
<dbReference type="EMBL" id="BSTG01000001">
    <property type="protein sequence ID" value="GLY56720.1"/>
    <property type="molecule type" value="Genomic_DNA"/>
</dbReference>
<reference evidence="1" key="1">
    <citation type="submission" date="2023-03" db="EMBL/GenBank/DDBJ databases">
        <title>Cellulosimicrobium cellulans NBRC 103059.</title>
        <authorList>
            <person name="Ichikawa N."/>
            <person name="Sato H."/>
            <person name="Tonouchi N."/>
        </authorList>
    </citation>
    <scope>NUCLEOTIDE SEQUENCE</scope>
    <source>
        <strain evidence="1">NBRC 103059</strain>
    </source>
</reference>
<evidence type="ECO:0000313" key="1">
    <source>
        <dbReference type="EMBL" id="GLY56720.1"/>
    </source>
</evidence>
<protein>
    <submittedName>
        <fullName evidence="1">Transcriptional regulator</fullName>
    </submittedName>
</protein>
<comment type="caution">
    <text evidence="1">The sequence shown here is derived from an EMBL/GenBank/DDBJ whole genome shotgun (WGS) entry which is preliminary data.</text>
</comment>
<dbReference type="Proteomes" id="UP001165168">
    <property type="component" value="Unassembled WGS sequence"/>
</dbReference>
<evidence type="ECO:0000313" key="2">
    <source>
        <dbReference type="Proteomes" id="UP001165168"/>
    </source>
</evidence>
<accession>A0AAV5P8V7</accession>
<dbReference type="AlphaFoldDB" id="A0AAV5P8V7"/>